<name>A0AAD5BTH9_AMBAR</name>
<feature type="compositionally biased region" description="Polar residues" evidence="1">
    <location>
        <begin position="119"/>
        <end position="129"/>
    </location>
</feature>
<keyword evidence="3" id="KW-1185">Reference proteome</keyword>
<sequence length="507" mass="56797">GVFGSEDAKKTEFGYIWKISRFQFVDPADAAEAKYQIDGQGRELTVVFAEENRKKPTNMRLKERGYTDRRPSPPRRYSRSPTPRHGKSRAHGPAAMSTRLLPRESIIRVREGSPPCNGGSRSRSQSPVRYSSPPPYNDSSSPSPVRERAKLPLPSRIPDPRDYSRGKPDRDASLAPDSVPDTRLVATPALLLLTIADHGPTAVSTHLCQEKASLKDNLFILISRREMHNNLFIFFCMDNMWRNQRRGGGMGSRGRKGRAMNQVQGNQGRGRKHRGMGSMTQVQCSIRVSHGRGRDSSVRKNRGMGSMTHVQCSIRVSHGRGRDSSVRKNRGMGNMTHVQCSSIRVSHSRGRGRNHRGFMGNIIRVRKRNHLGRGMGSSRGRNQVKGRGSSRVSSSRSSRGIGNQDCMRVGECILDLLLIGRCPVILQAFDVVAQLMSKLNDIVQQTETECSTITILQLLTMDKIVKQLHQIVKLQGKQENLVHLSAVEEVKPLNGRLKVFFLLWKIK</sequence>
<gene>
    <name evidence="2" type="ORF">M8C21_025869</name>
</gene>
<feature type="compositionally biased region" description="Basic and acidic residues" evidence="1">
    <location>
        <begin position="158"/>
        <end position="172"/>
    </location>
</feature>
<dbReference type="EMBL" id="JAMZMK010011047">
    <property type="protein sequence ID" value="KAI7729195.1"/>
    <property type="molecule type" value="Genomic_DNA"/>
</dbReference>
<reference evidence="2" key="1">
    <citation type="submission" date="2022-06" db="EMBL/GenBank/DDBJ databases">
        <title>Uncovering the hologenomic basis of an extraordinary plant invasion.</title>
        <authorList>
            <person name="Bieker V.C."/>
            <person name="Martin M.D."/>
            <person name="Gilbert T."/>
            <person name="Hodgins K."/>
            <person name="Battlay P."/>
            <person name="Petersen B."/>
            <person name="Wilson J."/>
        </authorList>
    </citation>
    <scope>NUCLEOTIDE SEQUENCE</scope>
    <source>
        <strain evidence="2">AA19_3_7</strain>
        <tissue evidence="2">Leaf</tissue>
    </source>
</reference>
<feature type="region of interest" description="Disordered" evidence="1">
    <location>
        <begin position="368"/>
        <end position="401"/>
    </location>
</feature>
<organism evidence="2 3">
    <name type="scientific">Ambrosia artemisiifolia</name>
    <name type="common">Common ragweed</name>
    <dbReference type="NCBI Taxonomy" id="4212"/>
    <lineage>
        <taxon>Eukaryota</taxon>
        <taxon>Viridiplantae</taxon>
        <taxon>Streptophyta</taxon>
        <taxon>Embryophyta</taxon>
        <taxon>Tracheophyta</taxon>
        <taxon>Spermatophyta</taxon>
        <taxon>Magnoliopsida</taxon>
        <taxon>eudicotyledons</taxon>
        <taxon>Gunneridae</taxon>
        <taxon>Pentapetalae</taxon>
        <taxon>asterids</taxon>
        <taxon>campanulids</taxon>
        <taxon>Asterales</taxon>
        <taxon>Asteraceae</taxon>
        <taxon>Asteroideae</taxon>
        <taxon>Heliantheae alliance</taxon>
        <taxon>Heliantheae</taxon>
        <taxon>Ambrosia</taxon>
    </lineage>
</organism>
<feature type="compositionally biased region" description="Basic residues" evidence="1">
    <location>
        <begin position="72"/>
        <end position="90"/>
    </location>
</feature>
<evidence type="ECO:0000313" key="2">
    <source>
        <dbReference type="EMBL" id="KAI7729195.1"/>
    </source>
</evidence>
<dbReference type="AlphaFoldDB" id="A0AAD5BTH9"/>
<feature type="compositionally biased region" description="Basic and acidic residues" evidence="1">
    <location>
        <begin position="101"/>
        <end position="111"/>
    </location>
</feature>
<accession>A0AAD5BTH9</accession>
<proteinExistence type="predicted"/>
<protein>
    <recommendedName>
        <fullName evidence="4">Serine/arginine-rich SC35-like splicing factor SCL28</fullName>
    </recommendedName>
</protein>
<feature type="non-terminal residue" evidence="2">
    <location>
        <position position="507"/>
    </location>
</feature>
<feature type="region of interest" description="Disordered" evidence="1">
    <location>
        <begin position="48"/>
        <end position="180"/>
    </location>
</feature>
<feature type="compositionally biased region" description="Basic and acidic residues" evidence="1">
    <location>
        <begin position="50"/>
        <end position="71"/>
    </location>
</feature>
<evidence type="ECO:0008006" key="4">
    <source>
        <dbReference type="Google" id="ProtNLM"/>
    </source>
</evidence>
<feature type="compositionally biased region" description="Low complexity" evidence="1">
    <location>
        <begin position="386"/>
        <end position="401"/>
    </location>
</feature>
<dbReference type="Proteomes" id="UP001206925">
    <property type="component" value="Unassembled WGS sequence"/>
</dbReference>
<evidence type="ECO:0000256" key="1">
    <source>
        <dbReference type="SAM" id="MobiDB-lite"/>
    </source>
</evidence>
<feature type="region of interest" description="Disordered" evidence="1">
    <location>
        <begin position="246"/>
        <end position="279"/>
    </location>
</feature>
<comment type="caution">
    <text evidence="2">The sequence shown here is derived from an EMBL/GenBank/DDBJ whole genome shotgun (WGS) entry which is preliminary data.</text>
</comment>
<evidence type="ECO:0000313" key="3">
    <source>
        <dbReference type="Proteomes" id="UP001206925"/>
    </source>
</evidence>